<organism evidence="1 2">
    <name type="scientific">Pristionchus pacificus</name>
    <name type="common">Parasitic nematode worm</name>
    <dbReference type="NCBI Taxonomy" id="54126"/>
    <lineage>
        <taxon>Eukaryota</taxon>
        <taxon>Metazoa</taxon>
        <taxon>Ecdysozoa</taxon>
        <taxon>Nematoda</taxon>
        <taxon>Chromadorea</taxon>
        <taxon>Rhabditida</taxon>
        <taxon>Rhabditina</taxon>
        <taxon>Diplogasteromorpha</taxon>
        <taxon>Diplogasteroidea</taxon>
        <taxon>Neodiplogasteridae</taxon>
        <taxon>Pristionchus</taxon>
    </lineage>
</organism>
<keyword evidence="2" id="KW-1185">Reference proteome</keyword>
<proteinExistence type="predicted"/>
<accession>A0A8R1YRM7</accession>
<accession>A0A2A6CXS3</accession>
<gene>
    <name evidence="1" type="primary">WBGene00274614</name>
</gene>
<dbReference type="EnsemblMetazoa" id="PPA36245.1">
    <property type="protein sequence ID" value="PPA36245.1"/>
    <property type="gene ID" value="WBGene00274614"/>
</dbReference>
<sequence length="399" mass="45847">MNSMLFLVRMPHNVDLNLATLPVDIITNIIRMDEESLESMHLISRSWNVCAHSYLRDLRYKPSLERVFLRGATEADFPDDDNDENAPNPHEHVCMWAIVPDSCSRARIGLDNWLTVVQTFNNAIEVTFKTPQKVMVTGELKKVEEKLPRFPRSPPLFALTAATYAFLNQGGYLSLLGASLIAIPTVIELYRSAVAAEPQTSQDINEVLSNGLTNRCLTRFFSSFSRIQQLELDGSPTYLEIRSALKTLGNLPVQTLKISAGELNETNQKSIVELVQLHRIEHILIRISFLRKQKFDDFIHQMVNMCVRVEIYEILRLVEPERRHSYFHRSLSYWTAKANELAMDGISLQITCKEDTDFDGRLRVHPHYIRTHLSIMSTDQRRSGVYYSLGNDQTRGHRR</sequence>
<name>A0A2A6CXS3_PRIPA</name>
<dbReference type="Proteomes" id="UP000005239">
    <property type="component" value="Unassembled WGS sequence"/>
</dbReference>
<reference evidence="1" key="2">
    <citation type="submission" date="2022-06" db="UniProtKB">
        <authorList>
            <consortium name="EnsemblMetazoa"/>
        </authorList>
    </citation>
    <scope>IDENTIFICATION</scope>
    <source>
        <strain evidence="1">PS312</strain>
    </source>
</reference>
<reference evidence="2" key="1">
    <citation type="journal article" date="2008" name="Nat. Genet.">
        <title>The Pristionchus pacificus genome provides a unique perspective on nematode lifestyle and parasitism.</title>
        <authorList>
            <person name="Dieterich C."/>
            <person name="Clifton S.W."/>
            <person name="Schuster L.N."/>
            <person name="Chinwalla A."/>
            <person name="Delehaunty K."/>
            <person name="Dinkelacker I."/>
            <person name="Fulton L."/>
            <person name="Fulton R."/>
            <person name="Godfrey J."/>
            <person name="Minx P."/>
            <person name="Mitreva M."/>
            <person name="Roeseler W."/>
            <person name="Tian H."/>
            <person name="Witte H."/>
            <person name="Yang S.P."/>
            <person name="Wilson R.K."/>
            <person name="Sommer R.J."/>
        </authorList>
    </citation>
    <scope>NUCLEOTIDE SEQUENCE [LARGE SCALE GENOMIC DNA]</scope>
    <source>
        <strain evidence="2">PS312</strain>
    </source>
</reference>
<dbReference type="AlphaFoldDB" id="A0A2A6CXS3"/>
<evidence type="ECO:0000313" key="1">
    <source>
        <dbReference type="EnsemblMetazoa" id="PPA36245.1"/>
    </source>
</evidence>
<evidence type="ECO:0000313" key="2">
    <source>
        <dbReference type="Proteomes" id="UP000005239"/>
    </source>
</evidence>
<protein>
    <submittedName>
        <fullName evidence="1">Uncharacterized protein</fullName>
    </submittedName>
</protein>